<name>S8CN58_9LAMI</name>
<organism evidence="1 2">
    <name type="scientific">Genlisea aurea</name>
    <dbReference type="NCBI Taxonomy" id="192259"/>
    <lineage>
        <taxon>Eukaryota</taxon>
        <taxon>Viridiplantae</taxon>
        <taxon>Streptophyta</taxon>
        <taxon>Embryophyta</taxon>
        <taxon>Tracheophyta</taxon>
        <taxon>Spermatophyta</taxon>
        <taxon>Magnoliopsida</taxon>
        <taxon>eudicotyledons</taxon>
        <taxon>Gunneridae</taxon>
        <taxon>Pentapetalae</taxon>
        <taxon>asterids</taxon>
        <taxon>lamiids</taxon>
        <taxon>Lamiales</taxon>
        <taxon>Lentibulariaceae</taxon>
        <taxon>Genlisea</taxon>
    </lineage>
</organism>
<proteinExistence type="predicted"/>
<protein>
    <submittedName>
        <fullName evidence="1">Uncharacterized protein</fullName>
    </submittedName>
</protein>
<evidence type="ECO:0000313" key="2">
    <source>
        <dbReference type="Proteomes" id="UP000015453"/>
    </source>
</evidence>
<keyword evidence="2" id="KW-1185">Reference proteome</keyword>
<dbReference type="AlphaFoldDB" id="S8CN58"/>
<comment type="caution">
    <text evidence="1">The sequence shown here is derived from an EMBL/GenBank/DDBJ whole genome shotgun (WGS) entry which is preliminary data.</text>
</comment>
<gene>
    <name evidence="1" type="ORF">M569_06613</name>
</gene>
<dbReference type="Proteomes" id="UP000015453">
    <property type="component" value="Unassembled WGS sequence"/>
</dbReference>
<accession>S8CN58</accession>
<reference evidence="1 2" key="1">
    <citation type="journal article" date="2013" name="BMC Genomics">
        <title>The miniature genome of a carnivorous plant Genlisea aurea contains a low number of genes and short non-coding sequences.</title>
        <authorList>
            <person name="Leushkin E.V."/>
            <person name="Sutormin R.A."/>
            <person name="Nabieva E.R."/>
            <person name="Penin A.A."/>
            <person name="Kondrashov A.S."/>
            <person name="Logacheva M.D."/>
        </authorList>
    </citation>
    <scope>NUCLEOTIDE SEQUENCE [LARGE SCALE GENOMIC DNA]</scope>
</reference>
<evidence type="ECO:0000313" key="1">
    <source>
        <dbReference type="EMBL" id="EPS68160.1"/>
    </source>
</evidence>
<sequence length="55" mass="6084">MEIFQNLALIPLLGFESASYATASKVSTRESPSTTTFRRRWNVAVARGASEAYDD</sequence>
<dbReference type="EMBL" id="AUSU01002747">
    <property type="protein sequence ID" value="EPS68160.1"/>
    <property type="molecule type" value="Genomic_DNA"/>
</dbReference>